<protein>
    <submittedName>
        <fullName evidence="1">Uncharacterized protein</fullName>
    </submittedName>
</protein>
<name>A0ACC1LC07_9FUNG</name>
<evidence type="ECO:0000313" key="1">
    <source>
        <dbReference type="EMBL" id="KAJ2805043.1"/>
    </source>
</evidence>
<proteinExistence type="predicted"/>
<gene>
    <name evidence="1" type="ORF">H4R21_001411</name>
</gene>
<evidence type="ECO:0000313" key="2">
    <source>
        <dbReference type="Proteomes" id="UP001140087"/>
    </source>
</evidence>
<keyword evidence="2" id="KW-1185">Reference proteome</keyword>
<sequence length="788" mass="86216">MSWWVGAGDAPHIRTINPKDVSEQREAEAARVVERSTFHDVPQVLALAKPRDADARRVAKTAVEGICKKLEADLEVRAMQADAELPGLVLKDLHARLQTATNAKGGAALAQIARQWVSNFTGFMGHGERATAREPYMYPPVMAFIMHVQAQIKRLHKPAGAQTMQTRHAAGQPRAAHFSPLRLLLPPTTTDFTPGGFDTKIRIDIALADSPIGGKPKLQSETHTRAFYAIVECKVSPSEYAKSLRQLSVYTRHVYQVQHNRVFAWALSVCGTLVYAVVMLHDAVLVSPAMDVSTPAGRKQFVELLVDWAACDDVQAGYDPTIVGDPVHGSFRIECPDESGTTRWYTTTRILVAAEDVLGSHTRYFAAKPDDADGASDMVLIKDAFVRSSLQPDGSACEETRLLRRVENTFGGEADFQHPRLVRSGNVKLPTGGSYVSGVAHNGVYDFGNNTDTILSVMGAARQNVPAPGNDGNPAGRSWTQQPHRVCRRLVMAPYGEPLSTVSSEAELIVILADVMRCHTAIRDRLQILHRDISPNNIMVTRGADGLPHGLLVGYDSAIPADDGGRSARPDRLGALPYTSIWNLEGGNKRQTALDDCEAMLYIICMLGTLGVTSDQRTNDTRDLEDMPISQWSANTPKKIARIKRNHMDSEENFREEILEYFHPECVALGLLAEDLHGALFLHDGCAGARAQRPKVTGRSVVDVLRNPLAAQQSLERQDPLDQRLMHEDAIVEALTRVMAKYDEPAKQVLRERQANAQAAASPASMQEATGTVETPSEPDASSTQAHA</sequence>
<reference evidence="1" key="1">
    <citation type="submission" date="2022-07" db="EMBL/GenBank/DDBJ databases">
        <title>Phylogenomic reconstructions and comparative analyses of Kickxellomycotina fungi.</title>
        <authorList>
            <person name="Reynolds N.K."/>
            <person name="Stajich J.E."/>
            <person name="Barry K."/>
            <person name="Grigoriev I.V."/>
            <person name="Crous P."/>
            <person name="Smith M.E."/>
        </authorList>
    </citation>
    <scope>NUCLEOTIDE SEQUENCE</scope>
    <source>
        <strain evidence="1">BCRC 34780</strain>
    </source>
</reference>
<organism evidence="1 2">
    <name type="scientific">Coemansia helicoidea</name>
    <dbReference type="NCBI Taxonomy" id="1286919"/>
    <lineage>
        <taxon>Eukaryota</taxon>
        <taxon>Fungi</taxon>
        <taxon>Fungi incertae sedis</taxon>
        <taxon>Zoopagomycota</taxon>
        <taxon>Kickxellomycotina</taxon>
        <taxon>Kickxellomycetes</taxon>
        <taxon>Kickxellales</taxon>
        <taxon>Kickxellaceae</taxon>
        <taxon>Coemansia</taxon>
    </lineage>
</organism>
<dbReference type="Proteomes" id="UP001140087">
    <property type="component" value="Unassembled WGS sequence"/>
</dbReference>
<accession>A0ACC1LC07</accession>
<dbReference type="EMBL" id="JANBUN010000287">
    <property type="protein sequence ID" value="KAJ2805043.1"/>
    <property type="molecule type" value="Genomic_DNA"/>
</dbReference>
<comment type="caution">
    <text evidence="1">The sequence shown here is derived from an EMBL/GenBank/DDBJ whole genome shotgun (WGS) entry which is preliminary data.</text>
</comment>